<keyword evidence="5" id="KW-1185">Reference proteome</keyword>
<dbReference type="InterPro" id="IPR036875">
    <property type="entry name" value="Znf_CCHC_sf"/>
</dbReference>
<keyword evidence="2" id="KW-0732">Signal</keyword>
<feature type="signal peptide" evidence="2">
    <location>
        <begin position="1"/>
        <end position="28"/>
    </location>
</feature>
<dbReference type="PANTHER" id="PTHR33198:SF19">
    <property type="entry name" value="CCHC-TYPE DOMAIN-CONTAINING PROTEIN"/>
    <property type="match status" value="1"/>
</dbReference>
<sequence length="220" mass="24876">MASCQNGIPRWLVSGILRILILLSQRNGQQKAIFLTLIGPETYALAGSLAAPKDLAHVNYEEIVNILTGHFCPRPNLIVQRYHFNKHNQGNEPIATYIAELRRLKSLVKRLLSEKDLTFEKAMDIALCDESASANASVLMETTPDVNILKKANKSEPFYFKSKQPEFNRIAKGLNKKIICIRCKGNHLPHVCKFRNSKCFKCGKIGHLQKACLTRVKKFE</sequence>
<dbReference type="SMART" id="SM00343">
    <property type="entry name" value="ZnF_C2HC"/>
    <property type="match status" value="1"/>
</dbReference>
<organism evidence="4 5">
    <name type="scientific">Cordylochernes scorpioides</name>
    <dbReference type="NCBI Taxonomy" id="51811"/>
    <lineage>
        <taxon>Eukaryota</taxon>
        <taxon>Metazoa</taxon>
        <taxon>Ecdysozoa</taxon>
        <taxon>Arthropoda</taxon>
        <taxon>Chelicerata</taxon>
        <taxon>Arachnida</taxon>
        <taxon>Pseudoscorpiones</taxon>
        <taxon>Cheliferoidea</taxon>
        <taxon>Chernetidae</taxon>
        <taxon>Cordylochernes</taxon>
    </lineage>
</organism>
<dbReference type="Proteomes" id="UP001235939">
    <property type="component" value="Chromosome 10"/>
</dbReference>
<dbReference type="InterPro" id="IPR001878">
    <property type="entry name" value="Znf_CCHC"/>
</dbReference>
<feature type="domain" description="CCHC-type" evidence="3">
    <location>
        <begin position="198"/>
        <end position="212"/>
    </location>
</feature>
<dbReference type="PANTHER" id="PTHR33198">
    <property type="entry name" value="ANK_REP_REGION DOMAIN-CONTAINING PROTEIN-RELATED"/>
    <property type="match status" value="1"/>
</dbReference>
<keyword evidence="1" id="KW-0862">Zinc</keyword>
<name>A0ABY6KW72_9ARAC</name>
<evidence type="ECO:0000313" key="4">
    <source>
        <dbReference type="EMBL" id="UYV73124.1"/>
    </source>
</evidence>
<feature type="chain" id="PRO_5045779461" evidence="2">
    <location>
        <begin position="29"/>
        <end position="220"/>
    </location>
</feature>
<proteinExistence type="predicted"/>
<evidence type="ECO:0000256" key="1">
    <source>
        <dbReference type="PROSITE-ProRule" id="PRU00047"/>
    </source>
</evidence>
<keyword evidence="1" id="KW-0479">Metal-binding</keyword>
<evidence type="ECO:0000256" key="2">
    <source>
        <dbReference type="SAM" id="SignalP"/>
    </source>
</evidence>
<dbReference type="Pfam" id="PF00098">
    <property type="entry name" value="zf-CCHC"/>
    <property type="match status" value="1"/>
</dbReference>
<gene>
    <name evidence="4" type="ORF">LAZ67_10001886</name>
</gene>
<evidence type="ECO:0000313" key="5">
    <source>
        <dbReference type="Proteomes" id="UP001235939"/>
    </source>
</evidence>
<dbReference type="EMBL" id="CP092872">
    <property type="protein sequence ID" value="UYV73124.1"/>
    <property type="molecule type" value="Genomic_DNA"/>
</dbReference>
<dbReference type="SUPFAM" id="SSF57756">
    <property type="entry name" value="Retrovirus zinc finger-like domains"/>
    <property type="match status" value="1"/>
</dbReference>
<keyword evidence="1" id="KW-0863">Zinc-finger</keyword>
<dbReference type="Gene3D" id="4.10.60.10">
    <property type="entry name" value="Zinc finger, CCHC-type"/>
    <property type="match status" value="1"/>
</dbReference>
<accession>A0ABY6KW72</accession>
<protein>
    <submittedName>
        <fullName evidence="4">K02A2.6-like</fullName>
    </submittedName>
</protein>
<evidence type="ECO:0000259" key="3">
    <source>
        <dbReference type="PROSITE" id="PS50158"/>
    </source>
</evidence>
<reference evidence="4 5" key="1">
    <citation type="submission" date="2022-01" db="EMBL/GenBank/DDBJ databases">
        <title>A chromosomal length assembly of Cordylochernes scorpioides.</title>
        <authorList>
            <person name="Zeh D."/>
            <person name="Zeh J."/>
        </authorList>
    </citation>
    <scope>NUCLEOTIDE SEQUENCE [LARGE SCALE GENOMIC DNA]</scope>
    <source>
        <strain evidence="4">IN4F17</strain>
        <tissue evidence="4">Whole Body</tissue>
    </source>
</reference>
<dbReference type="PROSITE" id="PS50158">
    <property type="entry name" value="ZF_CCHC"/>
    <property type="match status" value="1"/>
</dbReference>